<evidence type="ECO:0000259" key="2">
    <source>
        <dbReference type="PROSITE" id="PS50076"/>
    </source>
</evidence>
<dbReference type="Gene3D" id="1.10.287.110">
    <property type="entry name" value="DnaJ domain"/>
    <property type="match status" value="1"/>
</dbReference>
<dbReference type="PRINTS" id="PR00625">
    <property type="entry name" value="JDOMAIN"/>
</dbReference>
<evidence type="ECO:0000256" key="1">
    <source>
        <dbReference type="SAM" id="MobiDB-lite"/>
    </source>
</evidence>
<name>A0A6J1AH42_9ROSI</name>
<dbReference type="Pfam" id="PF11926">
    <property type="entry name" value="DUF3444"/>
    <property type="match status" value="1"/>
</dbReference>
<dbReference type="PANTHER" id="PTHR44137:SF51">
    <property type="entry name" value="MOLECULAR CHAPERONE HSP40_DNAJ FAMILY PROTEIN"/>
    <property type="match status" value="1"/>
</dbReference>
<gene>
    <name evidence="4" type="primary">LOC110418185</name>
</gene>
<evidence type="ECO:0000313" key="3">
    <source>
        <dbReference type="Proteomes" id="UP000504621"/>
    </source>
</evidence>
<dbReference type="InterPro" id="IPR024593">
    <property type="entry name" value="DUF3444"/>
</dbReference>
<keyword evidence="3" id="KW-1185">Reference proteome</keyword>
<dbReference type="GeneID" id="110418185"/>
<dbReference type="SUPFAM" id="SSF46565">
    <property type="entry name" value="Chaperone J-domain"/>
    <property type="match status" value="1"/>
</dbReference>
<dbReference type="AlphaFoldDB" id="A0A6J1AH42"/>
<dbReference type="PROSITE" id="PS00636">
    <property type="entry name" value="DNAJ_1"/>
    <property type="match status" value="1"/>
</dbReference>
<proteinExistence type="predicted"/>
<dbReference type="OrthoDB" id="66964at2759"/>
<accession>A0A6J1AH42</accession>
<feature type="domain" description="J" evidence="2">
    <location>
        <begin position="66"/>
        <end position="130"/>
    </location>
</feature>
<feature type="region of interest" description="Disordered" evidence="1">
    <location>
        <begin position="156"/>
        <end position="175"/>
    </location>
</feature>
<dbReference type="SMART" id="SM00271">
    <property type="entry name" value="DnaJ"/>
    <property type="match status" value="1"/>
</dbReference>
<dbReference type="Pfam" id="PF23551">
    <property type="entry name" value="Zn_ribbon_20"/>
    <property type="match status" value="1"/>
</dbReference>
<dbReference type="Proteomes" id="UP000504621">
    <property type="component" value="Unplaced"/>
</dbReference>
<dbReference type="PANTHER" id="PTHR44137">
    <property type="entry name" value="BNAC03G44070D PROTEIN"/>
    <property type="match status" value="1"/>
</dbReference>
<dbReference type="InterPro" id="IPR018253">
    <property type="entry name" value="DnaJ_domain_CS"/>
</dbReference>
<organism evidence="3 4">
    <name type="scientific">Herrania umbratica</name>
    <dbReference type="NCBI Taxonomy" id="108875"/>
    <lineage>
        <taxon>Eukaryota</taxon>
        <taxon>Viridiplantae</taxon>
        <taxon>Streptophyta</taxon>
        <taxon>Embryophyta</taxon>
        <taxon>Tracheophyta</taxon>
        <taxon>Spermatophyta</taxon>
        <taxon>Magnoliopsida</taxon>
        <taxon>eudicotyledons</taxon>
        <taxon>Gunneridae</taxon>
        <taxon>Pentapetalae</taxon>
        <taxon>rosids</taxon>
        <taxon>malvids</taxon>
        <taxon>Malvales</taxon>
        <taxon>Malvaceae</taxon>
        <taxon>Byttnerioideae</taxon>
        <taxon>Herrania</taxon>
    </lineage>
</organism>
<dbReference type="PROSITE" id="PS50076">
    <property type="entry name" value="DNAJ_2"/>
    <property type="match status" value="1"/>
</dbReference>
<feature type="region of interest" description="Disordered" evidence="1">
    <location>
        <begin position="387"/>
        <end position="418"/>
    </location>
</feature>
<feature type="region of interest" description="Disordered" evidence="1">
    <location>
        <begin position="343"/>
        <end position="362"/>
    </location>
</feature>
<protein>
    <submittedName>
        <fullName evidence="4">Uncharacterized protein LOC110418185</fullName>
    </submittedName>
</protein>
<reference evidence="4" key="1">
    <citation type="submission" date="2025-08" db="UniProtKB">
        <authorList>
            <consortium name="RefSeq"/>
        </authorList>
    </citation>
    <scope>IDENTIFICATION</scope>
    <source>
        <tissue evidence="4">Leaf</tissue>
    </source>
</reference>
<dbReference type="InterPro" id="IPR036869">
    <property type="entry name" value="J_dom_sf"/>
</dbReference>
<dbReference type="RefSeq" id="XP_021286512.1">
    <property type="nucleotide sequence ID" value="XM_021430837.1"/>
</dbReference>
<dbReference type="InterPro" id="IPR001623">
    <property type="entry name" value="DnaJ_domain"/>
</dbReference>
<dbReference type="InterPro" id="IPR056988">
    <property type="entry name" value="Zn_ribbon_pln"/>
</dbReference>
<dbReference type="CDD" id="cd06257">
    <property type="entry name" value="DnaJ"/>
    <property type="match status" value="1"/>
</dbReference>
<evidence type="ECO:0000313" key="4">
    <source>
        <dbReference type="RefSeq" id="XP_021286512.1"/>
    </source>
</evidence>
<dbReference type="Pfam" id="PF00226">
    <property type="entry name" value="DnaJ"/>
    <property type="match status" value="1"/>
</dbReference>
<feature type="compositionally biased region" description="Basic and acidic residues" evidence="1">
    <location>
        <begin position="400"/>
        <end position="414"/>
    </location>
</feature>
<sequence length="777" mass="87357">MDSNKEEATRAKELAEKKLGEMDAAGAKRFALKAQNMYPELDGLSQLLATIDVYITADMKIDGEVDCYSVLGVQPSADEDTIRKHFRKLALILHPDKNKSVGADGAFHILSEAWNLLSDKAKRIAYDLKRNLRCSHTNVLCGKSSSLAPTSHEGFHNFNNTSDQNNAAYSRPAPPRSARNDTFWTTCNTCRMNFEYHRVYVNLNLTCPNCSTPFRAVVMPAAPVNGSRPYTPSTDCIQRQTYPQVHNTGPGRFSGLHSFTNISLNRSGSNINAAPPAYFTAQVANFTHSARETLKSGHKGSQTVTMGEGSLPMKFHPSQKLDDGLGTWSFDYISSLAAKSHRSKNRRPFNQSEMGNPPIGKELSKQDIHNMLTKMAKEEIGKKLNSWHPASLSNASNKPKAFDKGMDEKDEGNGKDALNMKSDAQKSMEFVDIKSSIQPKKSYPVDADVDPARKEPDPMSMNVPDPDFHDFDKDRAERSFGQKQVWAAYDDDDGMPRLYVMIHGVISLKPFKMRMSWLNSKSNVELAPLSWIGSGFYKTSGDFRIGKHVVNRSLNSFSHKVKWSKGRKGAIQIYPRKGDVWALYRNWSPDWNELTPNEVIHKYDMVKVLEDYNEQNGVAVAPLVKVPGFRTVFQKHSMPSKTWMIPREELFRFSHQVPSYLLPGQEGHNAPNGCLELDPAATPLELLQVLSEAQVIEMEEITERAREETVLGDLKRSKEKELVENDQEMKPNIGVEGVGQAFMEEEIIEEEENQKPGMLVYGRRQQGKLECQRNLGD</sequence>